<evidence type="ECO:0000313" key="2">
    <source>
        <dbReference type="EMBL" id="CAD9306510.1"/>
    </source>
</evidence>
<feature type="compositionally biased region" description="Low complexity" evidence="1">
    <location>
        <begin position="121"/>
        <end position="132"/>
    </location>
</feature>
<evidence type="ECO:0000256" key="1">
    <source>
        <dbReference type="SAM" id="MobiDB-lite"/>
    </source>
</evidence>
<feature type="compositionally biased region" description="Low complexity" evidence="1">
    <location>
        <begin position="49"/>
        <end position="64"/>
    </location>
</feature>
<dbReference type="AlphaFoldDB" id="A0A7S1VP57"/>
<dbReference type="EMBL" id="HBGL01013972">
    <property type="protein sequence ID" value="CAD9306510.1"/>
    <property type="molecule type" value="Transcribed_RNA"/>
</dbReference>
<feature type="region of interest" description="Disordered" evidence="1">
    <location>
        <begin position="44"/>
        <end position="64"/>
    </location>
</feature>
<accession>A0A7S1VP57</accession>
<proteinExistence type="predicted"/>
<protein>
    <submittedName>
        <fullName evidence="2">Uncharacterized protein</fullName>
    </submittedName>
</protein>
<reference evidence="2" key="1">
    <citation type="submission" date="2021-01" db="EMBL/GenBank/DDBJ databases">
        <authorList>
            <person name="Corre E."/>
            <person name="Pelletier E."/>
            <person name="Niang G."/>
            <person name="Scheremetjew M."/>
            <person name="Finn R."/>
            <person name="Kale V."/>
            <person name="Holt S."/>
            <person name="Cochrane G."/>
            <person name="Meng A."/>
            <person name="Brown T."/>
            <person name="Cohen L."/>
        </authorList>
    </citation>
    <scope>NUCLEOTIDE SEQUENCE</scope>
    <source>
        <strain evidence="2">ATCC 50979</strain>
    </source>
</reference>
<sequence>MERDLTVADEAAGGAVLSALTVNRSACSVWNVLVMSSDSMKNGIESGGRDSAASSGGGSVSVSSRCGCGVGHCVRVTERSARDTETGCAHGAVESGEVMDGGDANSSDSDRRTVLPAGGLTDSDGADSTADTVVGGNAPIPVRTTASGARLLGVVKETWPVDVLVIVTGMRLGLCNRRESDSGTVDAASGTTFARDSTVTEHEGGEEGGPVQVSVPESLPTWQASNASFGEKGHGIS</sequence>
<gene>
    <name evidence="2" type="ORF">SSP0437_LOCUS10902</name>
</gene>
<name>A0A7S1VP57_9EUKA</name>
<feature type="region of interest" description="Disordered" evidence="1">
    <location>
        <begin position="94"/>
        <end position="138"/>
    </location>
</feature>
<organism evidence="2">
    <name type="scientific">Sexangularia sp. CB-2014</name>
    <dbReference type="NCBI Taxonomy" id="1486929"/>
    <lineage>
        <taxon>Eukaryota</taxon>
        <taxon>Amoebozoa</taxon>
        <taxon>Tubulinea</taxon>
        <taxon>Elardia</taxon>
        <taxon>Arcellinida</taxon>
        <taxon>Arcellinida incertae sedis</taxon>
        <taxon>Sexangularia</taxon>
    </lineage>
</organism>